<dbReference type="PROSITE" id="PS50012">
    <property type="entry name" value="RCC1_3"/>
    <property type="match status" value="1"/>
</dbReference>
<accession>A0AAD3CFX7</accession>
<dbReference type="SUPFAM" id="SSF50985">
    <property type="entry name" value="RCC1/BLIP-II"/>
    <property type="match status" value="1"/>
</dbReference>
<dbReference type="PRINTS" id="PR00633">
    <property type="entry name" value="RCCNDNSATION"/>
</dbReference>
<keyword evidence="3" id="KW-1185">Reference proteome</keyword>
<dbReference type="EMBL" id="BLLK01000019">
    <property type="protein sequence ID" value="GFH43905.1"/>
    <property type="molecule type" value="Genomic_DNA"/>
</dbReference>
<organism evidence="2 3">
    <name type="scientific">Chaetoceros tenuissimus</name>
    <dbReference type="NCBI Taxonomy" id="426638"/>
    <lineage>
        <taxon>Eukaryota</taxon>
        <taxon>Sar</taxon>
        <taxon>Stramenopiles</taxon>
        <taxon>Ochrophyta</taxon>
        <taxon>Bacillariophyta</taxon>
        <taxon>Coscinodiscophyceae</taxon>
        <taxon>Chaetocerotophycidae</taxon>
        <taxon>Chaetocerotales</taxon>
        <taxon>Chaetocerotaceae</taxon>
        <taxon>Chaetoceros</taxon>
    </lineage>
</organism>
<dbReference type="Pfam" id="PF00415">
    <property type="entry name" value="RCC1"/>
    <property type="match status" value="2"/>
</dbReference>
<evidence type="ECO:0000313" key="3">
    <source>
        <dbReference type="Proteomes" id="UP001054902"/>
    </source>
</evidence>
<dbReference type="InterPro" id="IPR000408">
    <property type="entry name" value="Reg_chr_condens"/>
</dbReference>
<dbReference type="PANTHER" id="PTHR45982:SF1">
    <property type="entry name" value="REGULATOR OF CHROMOSOME CONDENSATION"/>
    <property type="match status" value="1"/>
</dbReference>
<feature type="repeat" description="RCC1" evidence="1">
    <location>
        <begin position="51"/>
        <end position="105"/>
    </location>
</feature>
<sequence length="356" mass="39139">MCVGENWGDSHIDPSFHSGPSTPFELILPDYIAPKKIVNGVEHTCILSISKRVYCFGSNKYYELGDNTKIDSYVPVQVMKEDGSVLEDVMDIEAGYHHNCAVLSSGLMYCWGDYRQSYGLLKWKGLQWNYEDNIDVTMIALSNFFTCVVMKSDTSKVQCKGEKGLYIGCLYHDQIFDMGQEIIKLTSGMQHFCVLLIDMTAKCFGCNYDGQLGNGSTNKTSASAEPVLEESSGKPLSGITDINAGDDSTCLVSYGKPMCFGNNIYSQLGIANGRADVLYPTALTVALPEGKEVVSVHVGVWTGHIVFSDNSIYAWGTNVYGTLGDGSEIETYSHIDKTNKIGDEVGEEAVEMLFKF</sequence>
<gene>
    <name evidence="2" type="ORF">CTEN210_00379</name>
</gene>
<proteinExistence type="predicted"/>
<dbReference type="Proteomes" id="UP001054902">
    <property type="component" value="Unassembled WGS sequence"/>
</dbReference>
<protein>
    <submittedName>
        <fullName evidence="2">Uncharacterized protein</fullName>
    </submittedName>
</protein>
<dbReference type="InterPro" id="IPR051553">
    <property type="entry name" value="Ran_GTPase-activating"/>
</dbReference>
<dbReference type="AlphaFoldDB" id="A0AAD3CFX7"/>
<dbReference type="GO" id="GO:0005737">
    <property type="term" value="C:cytoplasm"/>
    <property type="evidence" value="ECO:0007669"/>
    <property type="project" value="TreeGrafter"/>
</dbReference>
<dbReference type="GO" id="GO:0005085">
    <property type="term" value="F:guanyl-nucleotide exchange factor activity"/>
    <property type="evidence" value="ECO:0007669"/>
    <property type="project" value="TreeGrafter"/>
</dbReference>
<evidence type="ECO:0000313" key="2">
    <source>
        <dbReference type="EMBL" id="GFH43905.1"/>
    </source>
</evidence>
<dbReference type="Gene3D" id="2.130.10.30">
    <property type="entry name" value="Regulator of chromosome condensation 1/beta-lactamase-inhibitor protein II"/>
    <property type="match status" value="2"/>
</dbReference>
<dbReference type="PANTHER" id="PTHR45982">
    <property type="entry name" value="REGULATOR OF CHROMOSOME CONDENSATION"/>
    <property type="match status" value="1"/>
</dbReference>
<reference evidence="2 3" key="1">
    <citation type="journal article" date="2021" name="Sci. Rep.">
        <title>The genome of the diatom Chaetoceros tenuissimus carries an ancient integrated fragment of an extant virus.</title>
        <authorList>
            <person name="Hongo Y."/>
            <person name="Kimura K."/>
            <person name="Takaki Y."/>
            <person name="Yoshida Y."/>
            <person name="Baba S."/>
            <person name="Kobayashi G."/>
            <person name="Nagasaki K."/>
            <person name="Hano T."/>
            <person name="Tomaru Y."/>
        </authorList>
    </citation>
    <scope>NUCLEOTIDE SEQUENCE [LARGE SCALE GENOMIC DNA]</scope>
    <source>
        <strain evidence="2 3">NIES-3715</strain>
    </source>
</reference>
<name>A0AAD3CFX7_9STRA</name>
<comment type="caution">
    <text evidence="2">The sequence shown here is derived from an EMBL/GenBank/DDBJ whole genome shotgun (WGS) entry which is preliminary data.</text>
</comment>
<evidence type="ECO:0000256" key="1">
    <source>
        <dbReference type="PROSITE-ProRule" id="PRU00235"/>
    </source>
</evidence>
<dbReference type="InterPro" id="IPR009091">
    <property type="entry name" value="RCC1/BLIP-II"/>
</dbReference>